<proteinExistence type="inferred from homology"/>
<comment type="subcellular location">
    <subcellularLocation>
        <location evidence="1">Membrane</location>
        <topology evidence="1">Multi-pass membrane protein</topology>
    </subcellularLocation>
</comment>
<feature type="transmembrane region" description="Helical" evidence="13">
    <location>
        <begin position="491"/>
        <end position="519"/>
    </location>
</feature>
<keyword evidence="11 12" id="KW-0407">Ion channel</keyword>
<dbReference type="PANTHER" id="PTHR11690">
    <property type="entry name" value="AMILORIDE-SENSITIVE SODIUM CHANNEL-RELATED"/>
    <property type="match status" value="1"/>
</dbReference>
<keyword evidence="6 13" id="KW-1133">Transmembrane helix</keyword>
<keyword evidence="8 12" id="KW-0406">Ion transport</keyword>
<comment type="similarity">
    <text evidence="2 12">Belongs to the amiloride-sensitive sodium channel (TC 1.A.6) family.</text>
</comment>
<keyword evidence="4 12" id="KW-0894">Sodium channel</keyword>
<dbReference type="Proteomes" id="UP000747542">
    <property type="component" value="Unassembled WGS sequence"/>
</dbReference>
<dbReference type="Gene3D" id="1.10.287.770">
    <property type="entry name" value="YojJ-like"/>
    <property type="match status" value="1"/>
</dbReference>
<dbReference type="Gene3D" id="2.60.470.10">
    <property type="entry name" value="Acid-sensing ion channels like domains"/>
    <property type="match status" value="1"/>
</dbReference>
<keyword evidence="9 13" id="KW-0472">Membrane</keyword>
<keyword evidence="7" id="KW-0915">Sodium</keyword>
<evidence type="ECO:0000256" key="10">
    <source>
        <dbReference type="ARBA" id="ARBA00023201"/>
    </source>
</evidence>
<keyword evidence="15" id="KW-1185">Reference proteome</keyword>
<evidence type="ECO:0000313" key="14">
    <source>
        <dbReference type="EMBL" id="KAG7177896.1"/>
    </source>
</evidence>
<reference evidence="14" key="1">
    <citation type="journal article" date="2021" name="Sci. Adv.">
        <title>The American lobster genome reveals insights on longevity, neural, and immune adaptations.</title>
        <authorList>
            <person name="Polinski J.M."/>
            <person name="Zimin A.V."/>
            <person name="Clark K.F."/>
            <person name="Kohn A.B."/>
            <person name="Sadowski N."/>
            <person name="Timp W."/>
            <person name="Ptitsyn A."/>
            <person name="Khanna P."/>
            <person name="Romanova D.Y."/>
            <person name="Williams P."/>
            <person name="Greenwood S.J."/>
            <person name="Moroz L.L."/>
            <person name="Walt D.R."/>
            <person name="Bodnar A.G."/>
        </authorList>
    </citation>
    <scope>NUCLEOTIDE SEQUENCE</scope>
    <source>
        <strain evidence="14">GMGI-L3</strain>
    </source>
</reference>
<accession>A0A8J5NGK6</accession>
<feature type="non-terminal residue" evidence="14">
    <location>
        <position position="1"/>
    </location>
</feature>
<protein>
    <submittedName>
        <fullName evidence="14">Acid-sensing ion channel 4-A-like 1</fullName>
    </submittedName>
</protein>
<evidence type="ECO:0000256" key="12">
    <source>
        <dbReference type="RuleBase" id="RU000679"/>
    </source>
</evidence>
<evidence type="ECO:0000256" key="5">
    <source>
        <dbReference type="ARBA" id="ARBA00022692"/>
    </source>
</evidence>
<evidence type="ECO:0000313" key="15">
    <source>
        <dbReference type="Proteomes" id="UP000747542"/>
    </source>
</evidence>
<evidence type="ECO:0000256" key="6">
    <source>
        <dbReference type="ARBA" id="ARBA00022989"/>
    </source>
</evidence>
<dbReference type="Pfam" id="PF00858">
    <property type="entry name" value="ASC"/>
    <property type="match status" value="1"/>
</dbReference>
<evidence type="ECO:0000256" key="3">
    <source>
        <dbReference type="ARBA" id="ARBA00022448"/>
    </source>
</evidence>
<comment type="caution">
    <text evidence="14">The sequence shown here is derived from an EMBL/GenBank/DDBJ whole genome shotgun (WGS) entry which is preliminary data.</text>
</comment>
<evidence type="ECO:0000256" key="1">
    <source>
        <dbReference type="ARBA" id="ARBA00004141"/>
    </source>
</evidence>
<evidence type="ECO:0000256" key="8">
    <source>
        <dbReference type="ARBA" id="ARBA00023065"/>
    </source>
</evidence>
<evidence type="ECO:0000256" key="2">
    <source>
        <dbReference type="ARBA" id="ARBA00007193"/>
    </source>
</evidence>
<dbReference type="AlphaFoldDB" id="A0A8J5NGK6"/>
<organism evidence="14 15">
    <name type="scientific">Homarus americanus</name>
    <name type="common">American lobster</name>
    <dbReference type="NCBI Taxonomy" id="6706"/>
    <lineage>
        <taxon>Eukaryota</taxon>
        <taxon>Metazoa</taxon>
        <taxon>Ecdysozoa</taxon>
        <taxon>Arthropoda</taxon>
        <taxon>Crustacea</taxon>
        <taxon>Multicrustacea</taxon>
        <taxon>Malacostraca</taxon>
        <taxon>Eumalacostraca</taxon>
        <taxon>Eucarida</taxon>
        <taxon>Decapoda</taxon>
        <taxon>Pleocyemata</taxon>
        <taxon>Astacidea</taxon>
        <taxon>Nephropoidea</taxon>
        <taxon>Nephropidae</taxon>
        <taxon>Homarus</taxon>
    </lineage>
</organism>
<dbReference type="GO" id="GO:0015280">
    <property type="term" value="F:ligand-gated sodium channel activity"/>
    <property type="evidence" value="ECO:0007669"/>
    <property type="project" value="TreeGrafter"/>
</dbReference>
<dbReference type="GO" id="GO:0005886">
    <property type="term" value="C:plasma membrane"/>
    <property type="evidence" value="ECO:0007669"/>
    <property type="project" value="TreeGrafter"/>
</dbReference>
<dbReference type="EMBL" id="JAHLQT010001293">
    <property type="protein sequence ID" value="KAG7177896.1"/>
    <property type="molecule type" value="Genomic_DNA"/>
</dbReference>
<evidence type="ECO:0000256" key="11">
    <source>
        <dbReference type="ARBA" id="ARBA00023303"/>
    </source>
</evidence>
<feature type="transmembrane region" description="Helical" evidence="13">
    <location>
        <begin position="56"/>
        <end position="78"/>
    </location>
</feature>
<sequence>LLFTYINKSTRASYLDRLSPPPQNVTVSQLVLWFNQSTTCHGPPHVARNRGNGFSVLWAIATTILTASLGFASVEYFISFFHRDVRSQTTAMAAQIGGLQLPTVVICNRAYFSRAKLEAYEINRNTTSYLMLVAGTPSLARLGLLDTPEGRQMLADAHQDLQRILRHNNMTMSELITAVSYTCEDLVHKCGQGAMEEDQEKCCRKFTPVSTNSGLCFSRVAGASDRQAIVGEYMGLVFYMKLRKDDIPVVTPSILQVSRLVKSGIQVTVTSNLTYLGMVVTGQGTILTPGSLTSIQISLTKINSQGLKTLLDIKEPECVPSYHLDYHKDRSSFLATTINCFDGALTRCFRRVCGCRFYSEDQGEGLMEKMCTPQEVIKCYNQLIAQVGKLSQVPTFSNLDVSDDQDKLTKANRSYRKCKPVCDELSYSYTASTNPIRATLLDELNNNFLVDNESTLSAVTVYYPHLAYTCVKFWREDIGQLIGDLGGYMGLFLGCSIISVLEFVTFLVALVCLMCWRLYLRCLSPQPTVVTPLPAQAQLTSQDYPTEWSITHSTKWSITHY</sequence>
<evidence type="ECO:0000256" key="4">
    <source>
        <dbReference type="ARBA" id="ARBA00022461"/>
    </source>
</evidence>
<evidence type="ECO:0000256" key="7">
    <source>
        <dbReference type="ARBA" id="ARBA00023053"/>
    </source>
</evidence>
<gene>
    <name evidence="14" type="primary">Asic4a-L1</name>
    <name evidence="14" type="ORF">Hamer_G024392</name>
</gene>
<name>A0A8J5NGK6_HOMAM</name>
<keyword evidence="5 12" id="KW-0812">Transmembrane</keyword>
<evidence type="ECO:0000256" key="13">
    <source>
        <dbReference type="SAM" id="Phobius"/>
    </source>
</evidence>
<dbReference type="PANTHER" id="PTHR11690:SF296">
    <property type="entry name" value="DEGENERIN-LIKE PROTEIN DEL-10"/>
    <property type="match status" value="1"/>
</dbReference>
<keyword evidence="10 12" id="KW-0739">Sodium transport</keyword>
<evidence type="ECO:0000256" key="9">
    <source>
        <dbReference type="ARBA" id="ARBA00023136"/>
    </source>
</evidence>
<dbReference type="InterPro" id="IPR001873">
    <property type="entry name" value="ENaC"/>
</dbReference>
<keyword evidence="3 12" id="KW-0813">Transport</keyword>